<dbReference type="EMBL" id="JBCGCU010000015">
    <property type="protein sequence ID" value="MEM0516254.1"/>
    <property type="molecule type" value="Genomic_DNA"/>
</dbReference>
<dbReference type="InterPro" id="IPR047688">
    <property type="entry name" value="Endonuc_SmrA"/>
</dbReference>
<proteinExistence type="predicted"/>
<dbReference type="SMART" id="SM00463">
    <property type="entry name" value="SMR"/>
    <property type="match status" value="1"/>
</dbReference>
<keyword evidence="2" id="KW-0378">Hydrolase</keyword>
<dbReference type="GO" id="GO:0004519">
    <property type="term" value="F:endonuclease activity"/>
    <property type="evidence" value="ECO:0007669"/>
    <property type="project" value="UniProtKB-KW"/>
</dbReference>
<keyword evidence="2" id="KW-0540">Nuclease</keyword>
<keyword evidence="3" id="KW-1185">Reference proteome</keyword>
<feature type="domain" description="Smr" evidence="1">
    <location>
        <begin position="100"/>
        <end position="181"/>
    </location>
</feature>
<dbReference type="Proteomes" id="UP001447008">
    <property type="component" value="Unassembled WGS sequence"/>
</dbReference>
<sequence>MNSSSPARDSDLFAEFMGDVTPMAKPDTVSYFQRSSQPTLAQQEKRRAAEQAIQFDDNLLASEHVELLDPHDFLTFKKSGVQEGVYKNLRLGKYDVDATLDLHGQTLVQARKTMYETITDCHERNIRVLLIRHGIGEKSQPHKGLLKSYVNHWLQQLDCVLAFHSALKCHGGLGSTYALLKKSAQKKLENRELHAKR</sequence>
<accession>A0ABU9MYC5</accession>
<dbReference type="InterPro" id="IPR036063">
    <property type="entry name" value="Smr_dom_sf"/>
</dbReference>
<evidence type="ECO:0000313" key="3">
    <source>
        <dbReference type="Proteomes" id="UP001447008"/>
    </source>
</evidence>
<dbReference type="SUPFAM" id="SSF160443">
    <property type="entry name" value="SMR domain-like"/>
    <property type="match status" value="1"/>
</dbReference>
<gene>
    <name evidence="2" type="primary">smrA</name>
    <name evidence="2" type="ORF">WCN91_12670</name>
</gene>
<dbReference type="PROSITE" id="PS50828">
    <property type="entry name" value="SMR"/>
    <property type="match status" value="1"/>
</dbReference>
<dbReference type="PANTHER" id="PTHR35562:SF2">
    <property type="entry name" value="DNA ENDONUCLEASE SMRA-RELATED"/>
    <property type="match status" value="1"/>
</dbReference>
<protein>
    <submittedName>
        <fullName evidence="2">DNA endonuclease SmrA</fullName>
    </submittedName>
</protein>
<evidence type="ECO:0000259" key="1">
    <source>
        <dbReference type="PROSITE" id="PS50828"/>
    </source>
</evidence>
<organism evidence="2 3">
    <name type="scientific">Pseudoalteromonas qingdaonensis</name>
    <dbReference type="NCBI Taxonomy" id="3131913"/>
    <lineage>
        <taxon>Bacteria</taxon>
        <taxon>Pseudomonadati</taxon>
        <taxon>Pseudomonadota</taxon>
        <taxon>Gammaproteobacteria</taxon>
        <taxon>Alteromonadales</taxon>
        <taxon>Pseudoalteromonadaceae</taxon>
        <taxon>Pseudoalteromonas</taxon>
    </lineage>
</organism>
<dbReference type="NCBIfam" id="NF033154">
    <property type="entry name" value="endonuc_SmrA"/>
    <property type="match status" value="1"/>
</dbReference>
<reference evidence="2 3" key="1">
    <citation type="submission" date="2024-03" db="EMBL/GenBank/DDBJ databases">
        <title>Pseudoalteromonas qingdaonensis sp. nov., isolated from the intestines of marine benthic organisms.</title>
        <authorList>
            <person name="Lin X."/>
            <person name="Fang S."/>
            <person name="Hu X."/>
        </authorList>
    </citation>
    <scope>NUCLEOTIDE SEQUENCE [LARGE SCALE GENOMIC DNA]</scope>
    <source>
        <strain evidence="2 3">YIC-827</strain>
    </source>
</reference>
<dbReference type="Gene3D" id="3.30.1370.110">
    <property type="match status" value="1"/>
</dbReference>
<keyword evidence="2" id="KW-0255">Endonuclease</keyword>
<name>A0ABU9MYC5_9GAMM</name>
<dbReference type="InterPro" id="IPR002625">
    <property type="entry name" value="Smr_dom"/>
</dbReference>
<dbReference type="PANTHER" id="PTHR35562">
    <property type="entry name" value="DNA ENDONUCLEASE SMRA-RELATED"/>
    <property type="match status" value="1"/>
</dbReference>
<evidence type="ECO:0000313" key="2">
    <source>
        <dbReference type="EMBL" id="MEM0516254.1"/>
    </source>
</evidence>
<dbReference type="RefSeq" id="WP_342679604.1">
    <property type="nucleotide sequence ID" value="NZ_JBCGCU010000015.1"/>
</dbReference>
<comment type="caution">
    <text evidence="2">The sequence shown here is derived from an EMBL/GenBank/DDBJ whole genome shotgun (WGS) entry which is preliminary data.</text>
</comment>
<dbReference type="Pfam" id="PF01713">
    <property type="entry name" value="Smr"/>
    <property type="match status" value="1"/>
</dbReference>